<feature type="transmembrane region" description="Helical" evidence="6">
    <location>
        <begin position="117"/>
        <end position="139"/>
    </location>
</feature>
<keyword evidence="3 6" id="KW-0812">Transmembrane</keyword>
<feature type="transmembrane region" description="Helical" evidence="6">
    <location>
        <begin position="20"/>
        <end position="44"/>
    </location>
</feature>
<evidence type="ECO:0000256" key="1">
    <source>
        <dbReference type="ARBA" id="ARBA00004651"/>
    </source>
</evidence>
<dbReference type="RefSeq" id="WP_209686962.1">
    <property type="nucleotide sequence ID" value="NZ_JAGGLU010000007.1"/>
</dbReference>
<feature type="transmembrane region" description="Helical" evidence="6">
    <location>
        <begin position="151"/>
        <end position="172"/>
    </location>
</feature>
<gene>
    <name evidence="8" type="ORF">J2Z60_001396</name>
</gene>
<dbReference type="EMBL" id="JAGGLU010000007">
    <property type="protein sequence ID" value="MBP2058219.1"/>
    <property type="molecule type" value="Genomic_DNA"/>
</dbReference>
<dbReference type="InterPro" id="IPR010432">
    <property type="entry name" value="RDD"/>
</dbReference>
<dbReference type="InterPro" id="IPR051791">
    <property type="entry name" value="Pra-immunoreactive"/>
</dbReference>
<evidence type="ECO:0000256" key="6">
    <source>
        <dbReference type="SAM" id="Phobius"/>
    </source>
</evidence>
<evidence type="ECO:0000259" key="7">
    <source>
        <dbReference type="Pfam" id="PF06271"/>
    </source>
</evidence>
<reference evidence="8 9" key="1">
    <citation type="submission" date="2021-03" db="EMBL/GenBank/DDBJ databases">
        <title>Genomic Encyclopedia of Type Strains, Phase IV (KMG-IV): sequencing the most valuable type-strain genomes for metagenomic binning, comparative biology and taxonomic classification.</title>
        <authorList>
            <person name="Goeker M."/>
        </authorList>
    </citation>
    <scope>NUCLEOTIDE SEQUENCE [LARGE SCALE GENOMIC DNA]</scope>
    <source>
        <strain evidence="8 9">DSM 101872</strain>
    </source>
</reference>
<keyword evidence="4 6" id="KW-1133">Transmembrane helix</keyword>
<keyword evidence="2" id="KW-1003">Cell membrane</keyword>
<evidence type="ECO:0000256" key="4">
    <source>
        <dbReference type="ARBA" id="ARBA00022989"/>
    </source>
</evidence>
<organism evidence="8 9">
    <name type="scientific">Lactobacillus colini</name>
    <dbReference type="NCBI Taxonomy" id="1819254"/>
    <lineage>
        <taxon>Bacteria</taxon>
        <taxon>Bacillati</taxon>
        <taxon>Bacillota</taxon>
        <taxon>Bacilli</taxon>
        <taxon>Lactobacillales</taxon>
        <taxon>Lactobacillaceae</taxon>
        <taxon>Lactobacillus</taxon>
    </lineage>
</organism>
<evidence type="ECO:0000313" key="9">
    <source>
        <dbReference type="Proteomes" id="UP001519292"/>
    </source>
</evidence>
<dbReference type="Pfam" id="PF06271">
    <property type="entry name" value="RDD"/>
    <property type="match status" value="1"/>
</dbReference>
<evidence type="ECO:0000256" key="5">
    <source>
        <dbReference type="ARBA" id="ARBA00023136"/>
    </source>
</evidence>
<proteinExistence type="predicted"/>
<evidence type="ECO:0000256" key="3">
    <source>
        <dbReference type="ARBA" id="ARBA00022692"/>
    </source>
</evidence>
<sequence>MSGYKKDENVKTEYSSKRIVAAVIDWFTAGIICSLPLVLAFAFFNKKAVALVSFYQIESSGIGKAAVIVLLMISLVLTFVYYVIIPYRVFPGQTLGKHIMNLKIVHLNGSSLNLKYYFIRNFLILNLIEGAATFTSNYFRVLTSTISRNYIDNYVAFFWNILTLLSIVLVFMTSKHLSIHDYISKSTVVSL</sequence>
<comment type="caution">
    <text evidence="8">The sequence shown here is derived from an EMBL/GenBank/DDBJ whole genome shotgun (WGS) entry which is preliminary data.</text>
</comment>
<comment type="subcellular location">
    <subcellularLocation>
        <location evidence="1">Cell membrane</location>
        <topology evidence="1">Multi-pass membrane protein</topology>
    </subcellularLocation>
</comment>
<dbReference type="PANTHER" id="PTHR36115:SF6">
    <property type="entry name" value="PROLINE-RICH ANTIGEN HOMOLOG"/>
    <property type="match status" value="1"/>
</dbReference>
<evidence type="ECO:0000256" key="2">
    <source>
        <dbReference type="ARBA" id="ARBA00022475"/>
    </source>
</evidence>
<feature type="transmembrane region" description="Helical" evidence="6">
    <location>
        <begin position="65"/>
        <end position="85"/>
    </location>
</feature>
<name>A0ABS4MFS6_9LACO</name>
<evidence type="ECO:0000313" key="8">
    <source>
        <dbReference type="EMBL" id="MBP2058219.1"/>
    </source>
</evidence>
<keyword evidence="9" id="KW-1185">Reference proteome</keyword>
<keyword evidence="5 6" id="KW-0472">Membrane</keyword>
<protein>
    <submittedName>
        <fullName evidence="8">RDD family membrane protein YckC</fullName>
    </submittedName>
</protein>
<accession>A0ABS4MFS6</accession>
<feature type="domain" description="RDD" evidence="7">
    <location>
        <begin position="17"/>
        <end position="184"/>
    </location>
</feature>
<dbReference type="PANTHER" id="PTHR36115">
    <property type="entry name" value="PROLINE-RICH ANTIGEN HOMOLOG-RELATED"/>
    <property type="match status" value="1"/>
</dbReference>
<dbReference type="Proteomes" id="UP001519292">
    <property type="component" value="Unassembled WGS sequence"/>
</dbReference>